<feature type="region of interest" description="Disordered" evidence="1">
    <location>
        <begin position="31"/>
        <end position="54"/>
    </location>
</feature>
<reference evidence="4 5" key="1">
    <citation type="journal article" date="2013" name="Antonie Van Leeuwenhoek">
        <title>Paracoccus zhejiangensis sp. nov., isolated from activated sludge in wastewater-treatment system.</title>
        <authorList>
            <person name="Wu Z.G."/>
            <person name="Zhang D.F."/>
            <person name="Liu Y.L."/>
            <person name="Wang F."/>
            <person name="Jiang X."/>
            <person name="Li C."/>
            <person name="Li S.P."/>
            <person name="Hong Q."/>
            <person name="Li W.J."/>
        </authorList>
    </citation>
    <scope>NUCLEOTIDE SEQUENCE [LARGE SCALE GENOMIC DNA]</scope>
    <source>
        <strain evidence="4 5">J6</strain>
    </source>
</reference>
<dbReference type="InterPro" id="IPR036280">
    <property type="entry name" value="Multihaem_cyt_sf"/>
</dbReference>
<keyword evidence="5" id="KW-1185">Reference proteome</keyword>
<keyword evidence="2" id="KW-0732">Signal</keyword>
<proteinExistence type="predicted"/>
<evidence type="ECO:0000259" key="3">
    <source>
        <dbReference type="Pfam" id="PF14522"/>
    </source>
</evidence>
<dbReference type="SUPFAM" id="SSF48695">
    <property type="entry name" value="Multiheme cytochromes"/>
    <property type="match status" value="1"/>
</dbReference>
<evidence type="ECO:0000313" key="5">
    <source>
        <dbReference type="Proteomes" id="UP000234530"/>
    </source>
</evidence>
<dbReference type="Gene3D" id="3.90.10.10">
    <property type="entry name" value="Cytochrome C3"/>
    <property type="match status" value="2"/>
</dbReference>
<evidence type="ECO:0000256" key="1">
    <source>
        <dbReference type="SAM" id="MobiDB-lite"/>
    </source>
</evidence>
<dbReference type="EMBL" id="CP025430">
    <property type="protein sequence ID" value="AUH65589.1"/>
    <property type="molecule type" value="Genomic_DNA"/>
</dbReference>
<feature type="chain" id="PRO_5014188535" description="Cytochrome c7-like domain-containing protein" evidence="2">
    <location>
        <begin position="28"/>
        <end position="196"/>
    </location>
</feature>
<dbReference type="RefSeq" id="WP_101753563.1">
    <property type="nucleotide sequence ID" value="NZ_CP025430.1"/>
</dbReference>
<protein>
    <recommendedName>
        <fullName evidence="3">Cytochrome c7-like domain-containing protein</fullName>
    </recommendedName>
</protein>
<dbReference type="KEGG" id="pzh:CX676_16725"/>
<dbReference type="PANTHER" id="PTHR39425">
    <property type="entry name" value="LIPOPROTEIN CYTOCHROME C"/>
    <property type="match status" value="1"/>
</dbReference>
<organism evidence="4 5">
    <name type="scientific">Paracoccus zhejiangensis</name>
    <dbReference type="NCBI Taxonomy" id="1077935"/>
    <lineage>
        <taxon>Bacteria</taxon>
        <taxon>Pseudomonadati</taxon>
        <taxon>Pseudomonadota</taxon>
        <taxon>Alphaproteobacteria</taxon>
        <taxon>Rhodobacterales</taxon>
        <taxon>Paracoccaceae</taxon>
        <taxon>Paracoccus</taxon>
    </lineage>
</organism>
<feature type="signal peptide" evidence="2">
    <location>
        <begin position="1"/>
        <end position="27"/>
    </location>
</feature>
<dbReference type="AlphaFoldDB" id="A0A2H5F200"/>
<name>A0A2H5F200_9RHOB</name>
<feature type="domain" description="Cytochrome c7-like" evidence="3">
    <location>
        <begin position="132"/>
        <end position="188"/>
    </location>
</feature>
<sequence length="196" mass="21409">MLRWIAFTGFAVLGAGMAMVTVAPVTAQQEAPPPAERVVEPVQANPNPPPAPNQPLPYSHQWHVGELGLDCTTCHVNPDPGNMMTFPATQTCMDCHSDIAIEKEPIQRLTQYHEAQEQIPWERVYQVLPGVTWSHRTHIDAGVDCTSCHSAVSEMPQMQEVTAVTSMASCMNCHEQQGAPNTCVTCHSWPNAGNTP</sequence>
<evidence type="ECO:0000256" key="2">
    <source>
        <dbReference type="SAM" id="SignalP"/>
    </source>
</evidence>
<dbReference type="CDD" id="cd08168">
    <property type="entry name" value="Cytochrom_C3"/>
    <property type="match status" value="1"/>
</dbReference>
<evidence type="ECO:0000313" key="4">
    <source>
        <dbReference type="EMBL" id="AUH65589.1"/>
    </source>
</evidence>
<dbReference type="InterPro" id="IPR029467">
    <property type="entry name" value="Cyt_c7-like"/>
</dbReference>
<dbReference type="OrthoDB" id="9814800at2"/>
<gene>
    <name evidence="4" type="ORF">CX676_16725</name>
</gene>
<dbReference type="Pfam" id="PF14522">
    <property type="entry name" value="Cytochrome_C7"/>
    <property type="match status" value="1"/>
</dbReference>
<dbReference type="PANTHER" id="PTHR39425:SF1">
    <property type="entry name" value="CYTOCHROME C7-LIKE DOMAIN-CONTAINING PROTEIN"/>
    <property type="match status" value="1"/>
</dbReference>
<dbReference type="Proteomes" id="UP000234530">
    <property type="component" value="Chromosome"/>
</dbReference>
<accession>A0A2H5F200</accession>